<dbReference type="CDD" id="cd06433">
    <property type="entry name" value="GT_2_WfgS_like"/>
    <property type="match status" value="1"/>
</dbReference>
<dbReference type="GO" id="GO:0016758">
    <property type="term" value="F:hexosyltransferase activity"/>
    <property type="evidence" value="ECO:0007669"/>
    <property type="project" value="UniProtKB-ARBA"/>
</dbReference>
<keyword evidence="2" id="KW-0808">Transferase</keyword>
<dbReference type="PANTHER" id="PTHR22916:SF67">
    <property type="entry name" value="COLANIC ACID BIOSYNTHESIS GLYCOSYL TRANSFERASE WCAE-RELATED"/>
    <property type="match status" value="1"/>
</dbReference>
<dbReference type="PANTHER" id="PTHR22916">
    <property type="entry name" value="GLYCOSYLTRANSFERASE"/>
    <property type="match status" value="1"/>
</dbReference>
<dbReference type="Pfam" id="PF00535">
    <property type="entry name" value="Glycos_transf_2"/>
    <property type="match status" value="1"/>
</dbReference>
<name>A0A4R0P3H6_9SPHI</name>
<accession>A0A4R0P3H6</accession>
<organism evidence="2 3">
    <name type="scientific">Pedobacter frigidisoli</name>
    <dbReference type="NCBI Taxonomy" id="2530455"/>
    <lineage>
        <taxon>Bacteria</taxon>
        <taxon>Pseudomonadati</taxon>
        <taxon>Bacteroidota</taxon>
        <taxon>Sphingobacteriia</taxon>
        <taxon>Sphingobacteriales</taxon>
        <taxon>Sphingobacteriaceae</taxon>
        <taxon>Pedobacter</taxon>
    </lineage>
</organism>
<sequence>MPNTFFSVIIPTYNSEKTLGDALESLYKQTFEQYEICIVDACSFDRTHEIIEHYRGIGLNINFIHENDKGIYDAMNKGIGMSKGAWLYFLGSDDTLYDSNVLTRMNQLITQCKADVVYGNVLMNGKNQWNLDGVIFAGEYDLSRILNLNICHQAMFYNRNIFKQLGCFDIKYNVGADYEFNLRCFANVSFQYVPITIANFFVGGYSTKTEDQYFHQERGSILYRYFKLRIFENSFIPARLYLQRAFFNPQSSLTIIERAICISAYLKLKMMALIKNQA</sequence>
<dbReference type="RefSeq" id="WP_131560026.1">
    <property type="nucleotide sequence ID" value="NZ_SJSN01000010.1"/>
</dbReference>
<proteinExistence type="predicted"/>
<evidence type="ECO:0000313" key="3">
    <source>
        <dbReference type="Proteomes" id="UP000291485"/>
    </source>
</evidence>
<dbReference type="SUPFAM" id="SSF53448">
    <property type="entry name" value="Nucleotide-diphospho-sugar transferases"/>
    <property type="match status" value="1"/>
</dbReference>
<dbReference type="Proteomes" id="UP000291485">
    <property type="component" value="Unassembled WGS sequence"/>
</dbReference>
<dbReference type="Gene3D" id="3.90.550.10">
    <property type="entry name" value="Spore Coat Polysaccharide Biosynthesis Protein SpsA, Chain A"/>
    <property type="match status" value="1"/>
</dbReference>
<dbReference type="InterPro" id="IPR001173">
    <property type="entry name" value="Glyco_trans_2-like"/>
</dbReference>
<dbReference type="AlphaFoldDB" id="A0A4R0P3H6"/>
<dbReference type="EMBL" id="SJSN01000010">
    <property type="protein sequence ID" value="TCD07734.1"/>
    <property type="molecule type" value="Genomic_DNA"/>
</dbReference>
<feature type="domain" description="Glycosyltransferase 2-like" evidence="1">
    <location>
        <begin position="7"/>
        <end position="162"/>
    </location>
</feature>
<gene>
    <name evidence="2" type="ORF">EZ449_14470</name>
</gene>
<keyword evidence="3" id="KW-1185">Reference proteome</keyword>
<dbReference type="OrthoDB" id="9788101at2"/>
<evidence type="ECO:0000259" key="1">
    <source>
        <dbReference type="Pfam" id="PF00535"/>
    </source>
</evidence>
<dbReference type="InterPro" id="IPR029044">
    <property type="entry name" value="Nucleotide-diphossugar_trans"/>
</dbReference>
<reference evidence="2 3" key="1">
    <citation type="submission" date="2019-02" db="EMBL/GenBank/DDBJ databases">
        <title>Pedobacter sp. RP-3-11 sp. nov., isolated from Arctic soil.</title>
        <authorList>
            <person name="Dahal R.H."/>
        </authorList>
    </citation>
    <scope>NUCLEOTIDE SEQUENCE [LARGE SCALE GENOMIC DNA]</scope>
    <source>
        <strain evidence="2 3">RP-3-11</strain>
    </source>
</reference>
<protein>
    <submittedName>
        <fullName evidence="2">Glycosyltransferase</fullName>
    </submittedName>
</protein>
<comment type="caution">
    <text evidence="2">The sequence shown here is derived from an EMBL/GenBank/DDBJ whole genome shotgun (WGS) entry which is preliminary data.</text>
</comment>
<evidence type="ECO:0000313" key="2">
    <source>
        <dbReference type="EMBL" id="TCD07734.1"/>
    </source>
</evidence>